<reference evidence="4 5" key="1">
    <citation type="journal article" date="2010" name="Stand. Genomic Sci.">
        <title>Complete genome sequence of Meiothermus ruber type strain (21).</title>
        <authorList>
            <person name="Tindall B.J."/>
            <person name="Sikorski J."/>
            <person name="Lucas S."/>
            <person name="Goltsman E."/>
            <person name="Copeland A."/>
            <person name="Glavina Del Rio T."/>
            <person name="Nolan M."/>
            <person name="Tice H."/>
            <person name="Cheng J.F."/>
            <person name="Han C."/>
            <person name="Pitluck S."/>
            <person name="Liolios K."/>
            <person name="Ivanova N."/>
            <person name="Mavromatis K."/>
            <person name="Ovchinnikova G."/>
            <person name="Pati A."/>
            <person name="Fahnrich R."/>
            <person name="Goodwin L."/>
            <person name="Chen A."/>
            <person name="Palaniappan K."/>
            <person name="Land M."/>
            <person name="Hauser L."/>
            <person name="Chang Y.J."/>
            <person name="Jeffries C.D."/>
            <person name="Rohde M."/>
            <person name="Goker M."/>
            <person name="Woyke T."/>
            <person name="Bristow J."/>
            <person name="Eisen J.A."/>
            <person name="Markowitz V."/>
            <person name="Hugenholtz P."/>
            <person name="Kyrpides N.C."/>
            <person name="Klenk H.P."/>
            <person name="Lapidus A."/>
        </authorList>
    </citation>
    <scope>NUCLEOTIDE SEQUENCE [LARGE SCALE GENOMIC DNA]</scope>
    <source>
        <strain evidence="5">ATCC 35948 / DSM 1279 / VKM B-1258 / 21</strain>
    </source>
</reference>
<accession>A0A806DL21</accession>
<dbReference type="Pfam" id="PF03976">
    <property type="entry name" value="PPK2"/>
    <property type="match status" value="1"/>
</dbReference>
<evidence type="ECO:0000313" key="4">
    <source>
        <dbReference type="EMBL" id="ADD29239.1"/>
    </source>
</evidence>
<sequence length="280" mass="32975">MGFCSIEFLMGAQMKKYRVQPDGRFELKRFDPDDTSAFEGGKQAALEALAVLNRRLEKLQELLYAEGQHKVLVVLQAMDAGGKDGTIRVVFDGVNPSGVRVASFGVPTEQELARDYLWRVHQQVPRKGELVIFNRSHYEDVLVVRVKNLVPQQVWQKRYRHIREFERMLADEGTTILKFFLHISKDEQRQRLQERLDNPEKRWKFRMGDLEDRRLWDRYQEAYEAAIRETSTEYAPWYVIPANKNWYRNWLVSHILVETLEGLAMQYPQPETASEKIVIE</sequence>
<dbReference type="InterPro" id="IPR022488">
    <property type="entry name" value="PPK2-related"/>
</dbReference>
<organism evidence="4 5">
    <name type="scientific">Meiothermus ruber (strain ATCC 35948 / DSM 1279 / VKM B-1258 / 21)</name>
    <name type="common">Thermus ruber</name>
    <dbReference type="NCBI Taxonomy" id="504728"/>
    <lineage>
        <taxon>Bacteria</taxon>
        <taxon>Thermotogati</taxon>
        <taxon>Deinococcota</taxon>
        <taxon>Deinococci</taxon>
        <taxon>Thermales</taxon>
        <taxon>Thermaceae</taxon>
        <taxon>Meiothermus</taxon>
    </lineage>
</organism>
<dbReference type="EMBL" id="CP001743">
    <property type="protein sequence ID" value="ADD29239.1"/>
    <property type="molecule type" value="Genomic_DNA"/>
</dbReference>
<dbReference type="Gene3D" id="3.40.50.300">
    <property type="entry name" value="P-loop containing nucleotide triphosphate hydrolases"/>
    <property type="match status" value="1"/>
</dbReference>
<feature type="domain" description="Polyphosphate kinase-2-related" evidence="3">
    <location>
        <begin position="46"/>
        <end position="262"/>
    </location>
</feature>
<dbReference type="GO" id="GO:0008976">
    <property type="term" value="F:polyphosphate kinase activity"/>
    <property type="evidence" value="ECO:0007669"/>
    <property type="project" value="InterPro"/>
</dbReference>
<keyword evidence="1" id="KW-0808">Transferase</keyword>
<dbReference type="Proteomes" id="UP000006655">
    <property type="component" value="Chromosome"/>
</dbReference>
<evidence type="ECO:0000259" key="3">
    <source>
        <dbReference type="Pfam" id="PF03976"/>
    </source>
</evidence>
<name>A0A806DL21_MEIRD</name>
<dbReference type="InterPro" id="IPR016898">
    <property type="entry name" value="Polyphosphate_phosphotransfera"/>
</dbReference>
<dbReference type="SUPFAM" id="SSF52540">
    <property type="entry name" value="P-loop containing nucleoside triphosphate hydrolases"/>
    <property type="match status" value="1"/>
</dbReference>
<dbReference type="GO" id="GO:0006797">
    <property type="term" value="P:polyphosphate metabolic process"/>
    <property type="evidence" value="ECO:0007669"/>
    <property type="project" value="InterPro"/>
</dbReference>
<dbReference type="NCBIfam" id="TIGR03709">
    <property type="entry name" value="PPK2_rel_1"/>
    <property type="match status" value="1"/>
</dbReference>
<dbReference type="KEGG" id="mrb:Mrub_2488"/>
<dbReference type="PANTHER" id="PTHR34383">
    <property type="entry name" value="POLYPHOSPHATE:AMP PHOSPHOTRANSFERASE-RELATED"/>
    <property type="match status" value="1"/>
</dbReference>
<keyword evidence="5" id="KW-1185">Reference proteome</keyword>
<dbReference type="AlphaFoldDB" id="A0A806DL21"/>
<gene>
    <name evidence="4" type="ordered locus">Mrub_2488</name>
</gene>
<dbReference type="InterPro" id="IPR027417">
    <property type="entry name" value="P-loop_NTPase"/>
</dbReference>
<dbReference type="SMR" id="A0A806DL21"/>
<dbReference type="InterPro" id="IPR022300">
    <property type="entry name" value="PPK2-rel_1"/>
</dbReference>
<keyword evidence="2" id="KW-0418">Kinase</keyword>
<dbReference type="PIRSF" id="PIRSF028756">
    <property type="entry name" value="PPK2_prd"/>
    <property type="match status" value="1"/>
</dbReference>
<protein>
    <submittedName>
        <fullName evidence="4">Polyphosphate:AMP phosphotransferase</fullName>
    </submittedName>
</protein>
<evidence type="ECO:0000256" key="2">
    <source>
        <dbReference type="ARBA" id="ARBA00022777"/>
    </source>
</evidence>
<dbReference type="PANTHER" id="PTHR34383:SF3">
    <property type="entry name" value="POLYPHOSPHATE:AMP PHOSPHOTRANSFERASE"/>
    <property type="match status" value="1"/>
</dbReference>
<evidence type="ECO:0000256" key="1">
    <source>
        <dbReference type="ARBA" id="ARBA00022679"/>
    </source>
</evidence>
<proteinExistence type="predicted"/>
<evidence type="ECO:0000313" key="5">
    <source>
        <dbReference type="Proteomes" id="UP000006655"/>
    </source>
</evidence>